<sequence length="339" mass="39555">MNHGIVFSDMPDIVLLTVMDNLDFRSIIILRKVCQRFQSFIDETSPPFSISEMTLAMNARRFRIEFYDPCAIAGQNVIKIKYKHSKRGCLIAKKVGDNTKERLLQNQNFFDCLWRDFQFILKHQKSALRHFSISFEHFQYELGHLEANNLSKISLKFIQNLEEYFKSRTKLFPIKHLEMKVSEEIITITKGKGETNKVLELDEVAELQQWKVATGIEISHHVTLPMKHFAHFSKVEISLETVSQENLRSVMKILLGTPAPELFLLNHKTNSVDKIKEVFGNPYGGIIEDHENDKCWFFQIPGNNDEVLFVYSTFFSRVSFKRVSVIEVPFDVVFQNFYV</sequence>
<dbReference type="InterPro" id="IPR002900">
    <property type="entry name" value="DUF38/FTH_CAE_spp"/>
</dbReference>
<proteinExistence type="predicted"/>
<dbReference type="Pfam" id="PF00646">
    <property type="entry name" value="F-box"/>
    <property type="match status" value="1"/>
</dbReference>
<dbReference type="InterPro" id="IPR001810">
    <property type="entry name" value="F-box_dom"/>
</dbReference>
<dbReference type="CDD" id="cd22150">
    <property type="entry name" value="F-box_CeFBXA-like"/>
    <property type="match status" value="1"/>
</dbReference>
<evidence type="ECO:0000259" key="1">
    <source>
        <dbReference type="PROSITE" id="PS50181"/>
    </source>
</evidence>
<gene>
    <name evidence="2" type="ORF">CRE_09445</name>
</gene>
<dbReference type="InParanoid" id="E3LIW5"/>
<name>E3LIW5_CAERE</name>
<dbReference type="SUPFAM" id="SSF81383">
    <property type="entry name" value="F-box domain"/>
    <property type="match status" value="1"/>
</dbReference>
<evidence type="ECO:0000313" key="2">
    <source>
        <dbReference type="EMBL" id="EFO95463.1"/>
    </source>
</evidence>
<dbReference type="Proteomes" id="UP000008281">
    <property type="component" value="Unassembled WGS sequence"/>
</dbReference>
<dbReference type="EMBL" id="DS268409">
    <property type="protein sequence ID" value="EFO95463.1"/>
    <property type="molecule type" value="Genomic_DNA"/>
</dbReference>
<dbReference type="Pfam" id="PF01827">
    <property type="entry name" value="FTH"/>
    <property type="match status" value="1"/>
</dbReference>
<accession>E3LIW5</accession>
<dbReference type="OMA" id="DHENDKC"/>
<dbReference type="AlphaFoldDB" id="E3LIW5"/>
<dbReference type="InterPro" id="IPR036047">
    <property type="entry name" value="F-box-like_dom_sf"/>
</dbReference>
<protein>
    <recommendedName>
        <fullName evidence="1">F-box domain-containing protein</fullName>
    </recommendedName>
</protein>
<organism evidence="3">
    <name type="scientific">Caenorhabditis remanei</name>
    <name type="common">Caenorhabditis vulgaris</name>
    <dbReference type="NCBI Taxonomy" id="31234"/>
    <lineage>
        <taxon>Eukaryota</taxon>
        <taxon>Metazoa</taxon>
        <taxon>Ecdysozoa</taxon>
        <taxon>Nematoda</taxon>
        <taxon>Chromadorea</taxon>
        <taxon>Rhabditida</taxon>
        <taxon>Rhabditina</taxon>
        <taxon>Rhabditomorpha</taxon>
        <taxon>Rhabditoidea</taxon>
        <taxon>Rhabditidae</taxon>
        <taxon>Peloderinae</taxon>
        <taxon>Caenorhabditis</taxon>
    </lineage>
</organism>
<dbReference type="PANTHER" id="PTHR23014:SF1">
    <property type="entry name" value="DUF38 DOMAIN-CONTAINING PROTEIN-RELATED"/>
    <property type="match status" value="1"/>
</dbReference>
<dbReference type="SMART" id="SM00256">
    <property type="entry name" value="FBOX"/>
    <property type="match status" value="1"/>
</dbReference>
<dbReference type="PROSITE" id="PS50181">
    <property type="entry name" value="FBOX"/>
    <property type="match status" value="1"/>
</dbReference>
<feature type="domain" description="F-box" evidence="1">
    <location>
        <begin position="4"/>
        <end position="53"/>
    </location>
</feature>
<dbReference type="PANTHER" id="PTHR23014">
    <property type="entry name" value="F-BOX A PROTEIN"/>
    <property type="match status" value="1"/>
</dbReference>
<keyword evidence="3" id="KW-1185">Reference proteome</keyword>
<reference evidence="2" key="1">
    <citation type="submission" date="2007-07" db="EMBL/GenBank/DDBJ databases">
        <title>PCAP assembly of the Caenorhabditis remanei genome.</title>
        <authorList>
            <consortium name="The Caenorhabditis remanei Sequencing Consortium"/>
            <person name="Wilson R.K."/>
        </authorList>
    </citation>
    <scope>NUCLEOTIDE SEQUENCE [LARGE SCALE GENOMIC DNA]</scope>
    <source>
        <strain evidence="2">PB4641</strain>
    </source>
</reference>
<dbReference type="HOGENOM" id="CLU_030831_0_1_1"/>
<evidence type="ECO:0000313" key="3">
    <source>
        <dbReference type="Proteomes" id="UP000008281"/>
    </source>
</evidence>